<proteinExistence type="predicted"/>
<keyword evidence="2" id="KW-1185">Reference proteome</keyword>
<dbReference type="STRING" id="29655.A0A0K9NWP2"/>
<reference evidence="2" key="1">
    <citation type="journal article" date="2016" name="Nature">
        <title>The genome of the seagrass Zostera marina reveals angiosperm adaptation to the sea.</title>
        <authorList>
            <person name="Olsen J.L."/>
            <person name="Rouze P."/>
            <person name="Verhelst B."/>
            <person name="Lin Y.-C."/>
            <person name="Bayer T."/>
            <person name="Collen J."/>
            <person name="Dattolo E."/>
            <person name="De Paoli E."/>
            <person name="Dittami S."/>
            <person name="Maumus F."/>
            <person name="Michel G."/>
            <person name="Kersting A."/>
            <person name="Lauritano C."/>
            <person name="Lohaus R."/>
            <person name="Toepel M."/>
            <person name="Tonon T."/>
            <person name="Vanneste K."/>
            <person name="Amirebrahimi M."/>
            <person name="Brakel J."/>
            <person name="Bostroem C."/>
            <person name="Chovatia M."/>
            <person name="Grimwood J."/>
            <person name="Jenkins J.W."/>
            <person name="Jueterbock A."/>
            <person name="Mraz A."/>
            <person name="Stam W.T."/>
            <person name="Tice H."/>
            <person name="Bornberg-Bauer E."/>
            <person name="Green P.J."/>
            <person name="Pearson G.A."/>
            <person name="Procaccini G."/>
            <person name="Duarte C.M."/>
            <person name="Schmutz J."/>
            <person name="Reusch T.B.H."/>
            <person name="Van de Peer Y."/>
        </authorList>
    </citation>
    <scope>NUCLEOTIDE SEQUENCE [LARGE SCALE GENOMIC DNA]</scope>
    <source>
        <strain evidence="2">cv. Finnish</strain>
    </source>
</reference>
<dbReference type="OMA" id="IHIIWNC"/>
<sequence length="338" mass="38594">MMAVRTSIWLQISCAAAETLKEEVFSVHAGNSSHCSFPATPGRSVRLNWLGRSTVKPEEQVSVSRAVHQAEFDGSGSGSDDDANSFTMSKERRLELRRKIKEMIANSPDVEEELDPEERRKKTQKLLSEYPLVVDEEDPDWPEDADGRGFNLDQFFDKITIKNVKKDTTNENSSDSDDEIVWKDDNYIKPIKDITIDDWEDTVFRDFNPLVILIHNRYSRPRENDKAHVELDGAVQMFWKTGLPSPRCVAVDAVVQHDLVEALKVSTYPEIIFTKAGKILHRDKVVRTAEEWSKIMAFFYYKAVRPPCLEKTAGQNPEKIPTLSSTRAEDKEIKQIFG</sequence>
<name>A0A0K9NWP2_ZOSMR</name>
<dbReference type="OrthoDB" id="655699at2759"/>
<dbReference type="EMBL" id="LFYR01001623">
    <property type="protein sequence ID" value="KMZ60405.1"/>
    <property type="molecule type" value="Genomic_DNA"/>
</dbReference>
<protein>
    <submittedName>
        <fullName evidence="1">Thioredoxin superfamily protein</fullName>
    </submittedName>
</protein>
<organism evidence="1 2">
    <name type="scientific">Zostera marina</name>
    <name type="common">Eelgrass</name>
    <dbReference type="NCBI Taxonomy" id="29655"/>
    <lineage>
        <taxon>Eukaryota</taxon>
        <taxon>Viridiplantae</taxon>
        <taxon>Streptophyta</taxon>
        <taxon>Embryophyta</taxon>
        <taxon>Tracheophyta</taxon>
        <taxon>Spermatophyta</taxon>
        <taxon>Magnoliopsida</taxon>
        <taxon>Liliopsida</taxon>
        <taxon>Zosteraceae</taxon>
        <taxon>Zostera</taxon>
    </lineage>
</organism>
<dbReference type="PANTHER" id="PTHR34669:SF1">
    <property type="entry name" value="THIOREDOXIN-LIKE FOLD DOMAIN-CONTAINING PROTEIN MRL7L, CHLOROPLASTIC"/>
    <property type="match status" value="1"/>
</dbReference>
<dbReference type="Proteomes" id="UP000036987">
    <property type="component" value="Unassembled WGS sequence"/>
</dbReference>
<accession>A0A0K9NWP2</accession>
<evidence type="ECO:0000313" key="2">
    <source>
        <dbReference type="Proteomes" id="UP000036987"/>
    </source>
</evidence>
<dbReference type="GO" id="GO:0009570">
    <property type="term" value="C:chloroplast stroma"/>
    <property type="evidence" value="ECO:0000318"/>
    <property type="project" value="GO_Central"/>
</dbReference>
<dbReference type="InterPro" id="IPR044701">
    <property type="entry name" value="MRL7/MRL7L"/>
</dbReference>
<evidence type="ECO:0000313" key="1">
    <source>
        <dbReference type="EMBL" id="KMZ60405.1"/>
    </source>
</evidence>
<dbReference type="AlphaFoldDB" id="A0A0K9NWP2"/>
<gene>
    <name evidence="1" type="ORF">ZOSMA_5G02730</name>
</gene>
<dbReference type="GO" id="GO:0006355">
    <property type="term" value="P:regulation of DNA-templated transcription"/>
    <property type="evidence" value="ECO:0000318"/>
    <property type="project" value="GO_Central"/>
</dbReference>
<dbReference type="GO" id="GO:0009658">
    <property type="term" value="P:chloroplast organization"/>
    <property type="evidence" value="ECO:0000318"/>
    <property type="project" value="GO_Central"/>
</dbReference>
<comment type="caution">
    <text evidence="1">The sequence shown here is derived from an EMBL/GenBank/DDBJ whole genome shotgun (WGS) entry which is preliminary data.</text>
</comment>
<dbReference type="PANTHER" id="PTHR34669">
    <property type="entry name" value="THIOREDOXIN-LIKE FOLD DOMAIN-CONTAINING PROTEIN MRL7L, CHLOROPLASTIC"/>
    <property type="match status" value="1"/>
</dbReference>